<dbReference type="EMBL" id="OY660882">
    <property type="protein sequence ID" value="CAJ1080122.1"/>
    <property type="molecule type" value="Genomic_DNA"/>
</dbReference>
<dbReference type="InterPro" id="IPR000471">
    <property type="entry name" value="Interferon_alpha/beta/delta"/>
</dbReference>
<keyword evidence="5" id="KW-0732">Signal</keyword>
<dbReference type="Gene3D" id="1.20.1250.10">
    <property type="match status" value="1"/>
</dbReference>
<dbReference type="InterPro" id="IPR009079">
    <property type="entry name" value="4_helix_cytokine-like_core"/>
</dbReference>
<evidence type="ECO:0000256" key="4">
    <source>
        <dbReference type="ARBA" id="ARBA00022525"/>
    </source>
</evidence>
<dbReference type="PANTHER" id="PTHR11691:SF73">
    <property type="entry name" value="INTERFERON BETA"/>
    <property type="match status" value="1"/>
</dbReference>
<dbReference type="Proteomes" id="UP001178508">
    <property type="component" value="Chromosome 19"/>
</dbReference>
<evidence type="ECO:0000256" key="2">
    <source>
        <dbReference type="ARBA" id="ARBA00011033"/>
    </source>
</evidence>
<dbReference type="GO" id="GO:0005126">
    <property type="term" value="F:cytokine receptor binding"/>
    <property type="evidence" value="ECO:0007669"/>
    <property type="project" value="InterPro"/>
</dbReference>
<dbReference type="Pfam" id="PF00143">
    <property type="entry name" value="Interferon"/>
    <property type="match status" value="1"/>
</dbReference>
<evidence type="ECO:0000313" key="8">
    <source>
        <dbReference type="EMBL" id="CAJ1080122.1"/>
    </source>
</evidence>
<keyword evidence="4" id="KW-0964">Secreted</keyword>
<keyword evidence="7" id="KW-1015">Disulfide bond</keyword>
<accession>A0AAV1H251</accession>
<organism evidence="8 9">
    <name type="scientific">Xyrichtys novacula</name>
    <name type="common">Pearly razorfish</name>
    <name type="synonym">Hemipteronotus novacula</name>
    <dbReference type="NCBI Taxonomy" id="13765"/>
    <lineage>
        <taxon>Eukaryota</taxon>
        <taxon>Metazoa</taxon>
        <taxon>Chordata</taxon>
        <taxon>Craniata</taxon>
        <taxon>Vertebrata</taxon>
        <taxon>Euteleostomi</taxon>
        <taxon>Actinopterygii</taxon>
        <taxon>Neopterygii</taxon>
        <taxon>Teleostei</taxon>
        <taxon>Neoteleostei</taxon>
        <taxon>Acanthomorphata</taxon>
        <taxon>Eupercaria</taxon>
        <taxon>Labriformes</taxon>
        <taxon>Labridae</taxon>
        <taxon>Xyrichtys</taxon>
    </lineage>
</organism>
<dbReference type="GO" id="GO:0005615">
    <property type="term" value="C:extracellular space"/>
    <property type="evidence" value="ECO:0007669"/>
    <property type="project" value="UniProtKB-KW"/>
</dbReference>
<proteinExistence type="inferred from homology"/>
<gene>
    <name evidence="8" type="ORF">XNOV1_A029082</name>
</gene>
<evidence type="ECO:0000256" key="6">
    <source>
        <dbReference type="ARBA" id="ARBA00023118"/>
    </source>
</evidence>
<keyword evidence="6" id="KW-0051">Antiviral defense</keyword>
<dbReference type="GO" id="GO:0043330">
    <property type="term" value="P:response to exogenous dsRNA"/>
    <property type="evidence" value="ECO:0007669"/>
    <property type="project" value="TreeGrafter"/>
</dbReference>
<keyword evidence="9" id="KW-1185">Reference proteome</keyword>
<evidence type="ECO:0000256" key="5">
    <source>
        <dbReference type="ARBA" id="ARBA00022729"/>
    </source>
</evidence>
<reference evidence="8" key="1">
    <citation type="submission" date="2023-08" db="EMBL/GenBank/DDBJ databases">
        <authorList>
            <person name="Alioto T."/>
            <person name="Alioto T."/>
            <person name="Gomez Garrido J."/>
        </authorList>
    </citation>
    <scope>NUCLEOTIDE SEQUENCE</scope>
</reference>
<dbReference type="AlphaFoldDB" id="A0AAV1H251"/>
<dbReference type="PANTHER" id="PTHR11691">
    <property type="entry name" value="TYPE I INTERFERON"/>
    <property type="match status" value="1"/>
</dbReference>
<comment type="subcellular location">
    <subcellularLocation>
        <location evidence="1">Secreted</location>
    </subcellularLocation>
</comment>
<evidence type="ECO:0000256" key="7">
    <source>
        <dbReference type="ARBA" id="ARBA00023157"/>
    </source>
</evidence>
<dbReference type="SUPFAM" id="SSF47266">
    <property type="entry name" value="4-helical cytokines"/>
    <property type="match status" value="1"/>
</dbReference>
<evidence type="ECO:0000313" key="9">
    <source>
        <dbReference type="Proteomes" id="UP001178508"/>
    </source>
</evidence>
<sequence>MDHKFREFSRSSLDLLETMASNSTNSTEDAALRHSVGFPHDLYTQASKAAAEDKVSLTVQVLDETMTLFSKNHSAASWEEKTADNFLGVVSRQADGLRSCVSQNKLT</sequence>
<dbReference type="GO" id="GO:0006955">
    <property type="term" value="P:immune response"/>
    <property type="evidence" value="ECO:0007669"/>
    <property type="project" value="UniProtKB-ARBA"/>
</dbReference>
<evidence type="ECO:0000256" key="1">
    <source>
        <dbReference type="ARBA" id="ARBA00004613"/>
    </source>
</evidence>
<dbReference type="GO" id="GO:0005125">
    <property type="term" value="F:cytokine activity"/>
    <property type="evidence" value="ECO:0007669"/>
    <property type="project" value="UniProtKB-KW"/>
</dbReference>
<keyword evidence="3" id="KW-0202">Cytokine</keyword>
<comment type="similarity">
    <text evidence="2">Belongs to the alpha/beta interferon family.</text>
</comment>
<protein>
    <submittedName>
        <fullName evidence="8">Interferon phi 4 isoform X2</fullName>
    </submittedName>
</protein>
<evidence type="ECO:0000256" key="3">
    <source>
        <dbReference type="ARBA" id="ARBA00022514"/>
    </source>
</evidence>
<dbReference type="GO" id="GO:0051607">
    <property type="term" value="P:defense response to virus"/>
    <property type="evidence" value="ECO:0007669"/>
    <property type="project" value="UniProtKB-KW"/>
</dbReference>
<name>A0AAV1H251_XYRNO</name>